<proteinExistence type="predicted"/>
<keyword evidence="1" id="KW-0732">Signal</keyword>
<keyword evidence="4" id="KW-1185">Reference proteome</keyword>
<dbReference type="AlphaFoldDB" id="A0A1H1WGU5"/>
<dbReference type="InterPro" id="IPR046524">
    <property type="entry name" value="DUF6701"/>
</dbReference>
<dbReference type="Proteomes" id="UP000243359">
    <property type="component" value="Chromosome I"/>
</dbReference>
<name>A0A1H1WGU5_9PSED</name>
<feature type="domain" description="DUF6701" evidence="2">
    <location>
        <begin position="281"/>
        <end position="880"/>
    </location>
</feature>
<evidence type="ECO:0000259" key="2">
    <source>
        <dbReference type="Pfam" id="PF20419"/>
    </source>
</evidence>
<protein>
    <submittedName>
        <fullName evidence="3">MSHA biogenesis protein MshQ</fullName>
    </submittedName>
</protein>
<feature type="signal peptide" evidence="1">
    <location>
        <begin position="1"/>
        <end position="25"/>
    </location>
</feature>
<sequence>MGGLRDVLIALLFAVGLLASPLTRAAACSQVFPANTTSSGVDLSASVDAIFAGLSASDYSTFSGSSVHYATSNDWYYKSGTLGTWSAITVKAGATTWLFFDGDLTLQPQSTINPYSVARDSGGRPQDLVIIVRGNLTIGTQNTINALIYATGNVDAQPQAEVYGAITAKGTVTLDSKAKVTYDSGAAAAFDLPGLCSDGSLHHYQLSFASQALTCQPHAVTVIACPDASCSSSYTAGSSSLSVTPGGSPVSFTGSTTTAVALRTAQTVTLDVSGANPAPANATQCRIDGGAASNNCNLTFSDAGLLVQAPDLLARRPDTLTVTAVRKSDNSASCVPAFANVIRPVQLWSSYLDPDATAQLGNQAVVVGGTAISTTSASPTTLSLSFNASGQASASLSYADAGQLQLDASYLGSATYGDAGLVMSGADPFVSRPYGLHLATDASCSAASVAGCTVLRAAGDSFPLRIRAVAWQADGEARSAAALADNPSTPNFRLSGIALASALVAPAGGDSGSLSLTSYSHALGSQTTLNPSQREVGIFRITATPPSGGYFGYTVDGGESGLVGRFTPAWLGASASAQLDKACGAFSYQQQPIGFVGGQGPLLTVTGYNRQGGVTRNYDRGEFWRLAAPQRQDYLSITGRAGLDVAGRLQTSGSAQGTALASDLAGDGARQFRWADDRLLWTAAAQPQADDLPFGVAGSAIARLRLAATQLTDADGVCHASGGCSDFAFDFGGSEVRLGRLRFGNAFGSELQGLDVPFWLESWQALGGGLNGFRSESGDSCSAPWLGSPALQAVAGSLQPADIIGPTVSAPLAGQGMVRLPAPGKEGSVGVGLGGLEGASPLLPWLLYDWNGDGAREAARGLATFGIYRGSAPLIFRREIYR</sequence>
<dbReference type="EMBL" id="LT629751">
    <property type="protein sequence ID" value="SDS96323.1"/>
    <property type="molecule type" value="Genomic_DNA"/>
</dbReference>
<dbReference type="STRING" id="1392877.SAMN05216221_3086"/>
<evidence type="ECO:0000313" key="4">
    <source>
        <dbReference type="Proteomes" id="UP000243359"/>
    </source>
</evidence>
<organism evidence="3 4">
    <name type="scientific">Pseudomonas oryzae</name>
    <dbReference type="NCBI Taxonomy" id="1392877"/>
    <lineage>
        <taxon>Bacteria</taxon>
        <taxon>Pseudomonadati</taxon>
        <taxon>Pseudomonadota</taxon>
        <taxon>Gammaproteobacteria</taxon>
        <taxon>Pseudomonadales</taxon>
        <taxon>Pseudomonadaceae</taxon>
        <taxon>Pseudomonas</taxon>
    </lineage>
</organism>
<accession>A0A1H1WGU5</accession>
<dbReference type="Pfam" id="PF20419">
    <property type="entry name" value="DUF6701"/>
    <property type="match status" value="1"/>
</dbReference>
<feature type="chain" id="PRO_5009264432" evidence="1">
    <location>
        <begin position="26"/>
        <end position="882"/>
    </location>
</feature>
<evidence type="ECO:0000313" key="3">
    <source>
        <dbReference type="EMBL" id="SDS96323.1"/>
    </source>
</evidence>
<evidence type="ECO:0000256" key="1">
    <source>
        <dbReference type="SAM" id="SignalP"/>
    </source>
</evidence>
<gene>
    <name evidence="3" type="ORF">SAMN05216221_3086</name>
</gene>
<reference evidence="4" key="1">
    <citation type="submission" date="2016-10" db="EMBL/GenBank/DDBJ databases">
        <authorList>
            <person name="Varghese N."/>
            <person name="Submissions S."/>
        </authorList>
    </citation>
    <scope>NUCLEOTIDE SEQUENCE [LARGE SCALE GENOMIC DNA]</scope>
    <source>
        <strain evidence="4">KCTC 32247</strain>
    </source>
</reference>